<accession>A0ABM1IHX2</accession>
<name>A0ABM1IHX2_POLDO</name>
<gene>
    <name evidence="3" type="primary">LOC107068179</name>
</gene>
<proteinExistence type="predicted"/>
<protein>
    <submittedName>
        <fullName evidence="3">Uncharacterized protein LOC107068179</fullName>
    </submittedName>
</protein>
<sequence>MSEDSKLFAKPKVRFSQTINVKENSKKLADKKNKHLPKIIDDRLIKTPVKLKGLHNKFDNIIAMSTCSNNDAEKKESIISHSGIHTSHQKEDDNFLQGQSIRKTDNKEFSTINLEANNVEKTSVICERFSQEDVSDIPCSTYPEVTNQSDRCKVLKSKNTTKINISDRSTKISFDKGKENKNLSTKRSSQLRKDTAIIKPLHSKMTTQIKKKADSTKVDTQKSDVTKHYTRSVNKHALGIDKQIKKTSDISTKNTQKNLSTKSSTINVMPCYKYNKNLVKNKSSPVKKSILRDVVVSNAKAYIEPSISKQKHIDFNVRQLNKSTNVRSNVTPSEKLSYPQYNSIMCTINKLDEVKKEKIVTDIEHLPATYKDLINGKISSALDFPVNEVIYKNLVDLSIDEKQFPSKIMRSRDPQPRQRDLVPKLSDFFIPESVDEYYTPMFVKSRHSDLTENWNAFRISNKICEWKDSMDN</sequence>
<dbReference type="GeneID" id="107068179"/>
<evidence type="ECO:0000313" key="3">
    <source>
        <dbReference type="RefSeq" id="XP_015179809.1"/>
    </source>
</evidence>
<keyword evidence="2" id="KW-1185">Reference proteome</keyword>
<evidence type="ECO:0000313" key="2">
    <source>
        <dbReference type="Proteomes" id="UP000694924"/>
    </source>
</evidence>
<dbReference type="RefSeq" id="XP_015179809.1">
    <property type="nucleotide sequence ID" value="XM_015324323.1"/>
</dbReference>
<organism evidence="2 3">
    <name type="scientific">Polistes dominula</name>
    <name type="common">European paper wasp</name>
    <name type="synonym">Vespa dominula</name>
    <dbReference type="NCBI Taxonomy" id="743375"/>
    <lineage>
        <taxon>Eukaryota</taxon>
        <taxon>Metazoa</taxon>
        <taxon>Ecdysozoa</taxon>
        <taxon>Arthropoda</taxon>
        <taxon>Hexapoda</taxon>
        <taxon>Insecta</taxon>
        <taxon>Pterygota</taxon>
        <taxon>Neoptera</taxon>
        <taxon>Endopterygota</taxon>
        <taxon>Hymenoptera</taxon>
        <taxon>Apocrita</taxon>
        <taxon>Aculeata</taxon>
        <taxon>Vespoidea</taxon>
        <taxon>Vespidae</taxon>
        <taxon>Polistinae</taxon>
        <taxon>Polistini</taxon>
        <taxon>Polistes</taxon>
    </lineage>
</organism>
<reference evidence="3" key="1">
    <citation type="submission" date="2025-08" db="UniProtKB">
        <authorList>
            <consortium name="RefSeq"/>
        </authorList>
    </citation>
    <scope>IDENTIFICATION</scope>
    <source>
        <tissue evidence="3">Whole body</tissue>
    </source>
</reference>
<evidence type="ECO:0000256" key="1">
    <source>
        <dbReference type="SAM" id="MobiDB-lite"/>
    </source>
</evidence>
<dbReference type="Proteomes" id="UP000694924">
    <property type="component" value="Unplaced"/>
</dbReference>
<feature type="region of interest" description="Disordered" evidence="1">
    <location>
        <begin position="173"/>
        <end position="192"/>
    </location>
</feature>